<keyword evidence="1" id="KW-0813">Transport</keyword>
<dbReference type="InterPro" id="IPR024935">
    <property type="entry name" value="Rubredoxin_dom"/>
</dbReference>
<dbReference type="EMBL" id="BART01003858">
    <property type="protein sequence ID" value="GAG62598.1"/>
    <property type="molecule type" value="Genomic_DNA"/>
</dbReference>
<dbReference type="PRINTS" id="PR00163">
    <property type="entry name" value="RUBREDOXIN"/>
</dbReference>
<evidence type="ECO:0000256" key="2">
    <source>
        <dbReference type="ARBA" id="ARBA00022723"/>
    </source>
</evidence>
<dbReference type="Pfam" id="PF00301">
    <property type="entry name" value="Rubredoxin"/>
    <property type="match status" value="1"/>
</dbReference>
<keyword evidence="4" id="KW-0408">Iron</keyword>
<dbReference type="PANTHER" id="PTHR47627:SF1">
    <property type="entry name" value="RUBREDOXIN-1-RELATED"/>
    <property type="match status" value="1"/>
</dbReference>
<comment type="caution">
    <text evidence="6">The sequence shown here is derived from an EMBL/GenBank/DDBJ whole genome shotgun (WGS) entry which is preliminary data.</text>
</comment>
<dbReference type="Gene3D" id="2.20.28.10">
    <property type="match status" value="1"/>
</dbReference>
<reference evidence="6" key="1">
    <citation type="journal article" date="2014" name="Front. Microbiol.">
        <title>High frequency of phylogenetically diverse reductive dehalogenase-homologous genes in deep subseafloor sedimentary metagenomes.</title>
        <authorList>
            <person name="Kawai M."/>
            <person name="Futagami T."/>
            <person name="Toyoda A."/>
            <person name="Takaki Y."/>
            <person name="Nishi S."/>
            <person name="Hori S."/>
            <person name="Arai W."/>
            <person name="Tsubouchi T."/>
            <person name="Morono Y."/>
            <person name="Uchiyama I."/>
            <person name="Ito T."/>
            <person name="Fujiyama A."/>
            <person name="Inagaki F."/>
            <person name="Takami H."/>
        </authorList>
    </citation>
    <scope>NUCLEOTIDE SEQUENCE</scope>
    <source>
        <strain evidence="6">Expedition CK06-06</strain>
    </source>
</reference>
<dbReference type="AlphaFoldDB" id="X0ZQA4"/>
<evidence type="ECO:0000256" key="4">
    <source>
        <dbReference type="ARBA" id="ARBA00023004"/>
    </source>
</evidence>
<dbReference type="InterPro" id="IPR018527">
    <property type="entry name" value="Rubredoxin_Fe_BS"/>
</dbReference>
<evidence type="ECO:0000256" key="1">
    <source>
        <dbReference type="ARBA" id="ARBA00022448"/>
    </source>
</evidence>
<protein>
    <recommendedName>
        <fullName evidence="5">Rubredoxin-like domain-containing protein</fullName>
    </recommendedName>
</protein>
<sequence>MEEKKHKAKEIKDHECSVCGYIFDVKVENPEFGIEPPYKFEDLPDDWVCPVCGASKVEFKVCKK</sequence>
<dbReference type="CDD" id="cd00730">
    <property type="entry name" value="rubredoxin"/>
    <property type="match status" value="1"/>
</dbReference>
<keyword evidence="2" id="KW-0479">Metal-binding</keyword>
<feature type="domain" description="Rubredoxin-like" evidence="5">
    <location>
        <begin position="11"/>
        <end position="62"/>
    </location>
</feature>
<name>X0ZQA4_9ZZZZ</name>
<evidence type="ECO:0000313" key="6">
    <source>
        <dbReference type="EMBL" id="GAG62598.1"/>
    </source>
</evidence>
<proteinExistence type="predicted"/>
<dbReference type="GO" id="GO:0009055">
    <property type="term" value="F:electron transfer activity"/>
    <property type="evidence" value="ECO:0007669"/>
    <property type="project" value="TreeGrafter"/>
</dbReference>
<evidence type="ECO:0000256" key="3">
    <source>
        <dbReference type="ARBA" id="ARBA00022982"/>
    </source>
</evidence>
<dbReference type="PROSITE" id="PS00202">
    <property type="entry name" value="RUBREDOXIN"/>
    <property type="match status" value="1"/>
</dbReference>
<dbReference type="GO" id="GO:0043448">
    <property type="term" value="P:alkane catabolic process"/>
    <property type="evidence" value="ECO:0007669"/>
    <property type="project" value="TreeGrafter"/>
</dbReference>
<accession>X0ZQA4</accession>
<organism evidence="6">
    <name type="scientific">marine sediment metagenome</name>
    <dbReference type="NCBI Taxonomy" id="412755"/>
    <lineage>
        <taxon>unclassified sequences</taxon>
        <taxon>metagenomes</taxon>
        <taxon>ecological metagenomes</taxon>
    </lineage>
</organism>
<gene>
    <name evidence="6" type="ORF">S01H4_10206</name>
</gene>
<dbReference type="InterPro" id="IPR050526">
    <property type="entry name" value="Rubredoxin_ET"/>
</dbReference>
<dbReference type="PANTHER" id="PTHR47627">
    <property type="entry name" value="RUBREDOXIN"/>
    <property type="match status" value="1"/>
</dbReference>
<dbReference type="InterPro" id="IPR024934">
    <property type="entry name" value="Rubredoxin-like_dom"/>
</dbReference>
<evidence type="ECO:0000259" key="5">
    <source>
        <dbReference type="PROSITE" id="PS50903"/>
    </source>
</evidence>
<keyword evidence="3" id="KW-0249">Electron transport</keyword>
<dbReference type="PROSITE" id="PS50903">
    <property type="entry name" value="RUBREDOXIN_LIKE"/>
    <property type="match status" value="1"/>
</dbReference>
<dbReference type="SUPFAM" id="SSF57802">
    <property type="entry name" value="Rubredoxin-like"/>
    <property type="match status" value="1"/>
</dbReference>
<dbReference type="GO" id="GO:0005506">
    <property type="term" value="F:iron ion binding"/>
    <property type="evidence" value="ECO:0007669"/>
    <property type="project" value="InterPro"/>
</dbReference>